<dbReference type="AlphaFoldDB" id="A0A7G5CA44"/>
<proteinExistence type="predicted"/>
<accession>A0A7G5CA44</accession>
<name>A0A7G5CA44_WOLPI</name>
<protein>
    <submittedName>
        <fullName evidence="1">Uncharacterized protein</fullName>
    </submittedName>
</protein>
<dbReference type="RefSeq" id="WP_182158507.1">
    <property type="nucleotide sequence ID" value="NZ_CP050531.1"/>
</dbReference>
<reference evidence="1 2" key="2">
    <citation type="journal article" date="2020" name="Mol. Biol. Evol.">
        <title>Life and death of selfish genes: comparative genomics reveals the dynamic evolution of cytoplasmic incompatibility.</title>
        <authorList>
            <person name="Martinez J."/>
            <person name="Klasson L."/>
            <person name="Welch J."/>
            <person name="Jiggins F.M."/>
        </authorList>
    </citation>
    <scope>NUCLEOTIDE SEQUENCE [LARGE SCALE GENOMIC DNA]</scope>
    <source>
        <strain evidence="1">WStv</strain>
    </source>
</reference>
<reference evidence="2" key="1">
    <citation type="journal article" date="2020" name="Mol. Biol.">
        <title>Life and death of selfish genes: comparative genomics reveals the dynamic evolution of cytoplasmic incompatibility.</title>
        <authorList>
            <person name="Martinez J."/>
            <person name="Klasson L."/>
            <person name="Welch J."/>
            <person name="Jiggins F.M."/>
        </authorList>
    </citation>
    <scope>NUCLEOTIDE SEQUENCE [LARGE SCALE GENOMIC DNA]</scope>
</reference>
<dbReference type="Proteomes" id="UP000515744">
    <property type="component" value="Chromosome"/>
</dbReference>
<evidence type="ECO:0000313" key="2">
    <source>
        <dbReference type="Proteomes" id="UP000515744"/>
    </source>
</evidence>
<sequence length="60" mass="7158">MSTIKISYSKYVIDSLYNCYLSERSVAHLLVSFQRVTLESRKKRNMDPSVMHWDDKRSDE</sequence>
<evidence type="ECO:0000313" key="1">
    <source>
        <dbReference type="EMBL" id="QMV46078.1"/>
    </source>
</evidence>
<dbReference type="EMBL" id="CP050531">
    <property type="protein sequence ID" value="QMV46078.1"/>
    <property type="molecule type" value="Genomic_DNA"/>
</dbReference>
<gene>
    <name evidence="1" type="ORF">HC358_03205</name>
</gene>
<organism evidence="1 2">
    <name type="scientific">Wolbachia pipientis</name>
    <dbReference type="NCBI Taxonomy" id="955"/>
    <lineage>
        <taxon>Bacteria</taxon>
        <taxon>Pseudomonadati</taxon>
        <taxon>Pseudomonadota</taxon>
        <taxon>Alphaproteobacteria</taxon>
        <taxon>Rickettsiales</taxon>
        <taxon>Anaplasmataceae</taxon>
        <taxon>Wolbachieae</taxon>
        <taxon>Wolbachia</taxon>
    </lineage>
</organism>